<dbReference type="InterPro" id="IPR004638">
    <property type="entry name" value="EmrB-like"/>
</dbReference>
<feature type="transmembrane region" description="Helical" evidence="8">
    <location>
        <begin position="155"/>
        <end position="177"/>
    </location>
</feature>
<evidence type="ECO:0000256" key="6">
    <source>
        <dbReference type="ARBA" id="ARBA00022989"/>
    </source>
</evidence>
<organism evidence="10 11">
    <name type="scientific">Mesorhizobium sanjuanii</name>
    <dbReference type="NCBI Taxonomy" id="2037900"/>
    <lineage>
        <taxon>Bacteria</taxon>
        <taxon>Pseudomonadati</taxon>
        <taxon>Pseudomonadota</taxon>
        <taxon>Alphaproteobacteria</taxon>
        <taxon>Hyphomicrobiales</taxon>
        <taxon>Phyllobacteriaceae</taxon>
        <taxon>Mesorhizobium</taxon>
    </lineage>
</organism>
<dbReference type="Gene3D" id="1.20.1720.10">
    <property type="entry name" value="Multidrug resistance protein D"/>
    <property type="match status" value="1"/>
</dbReference>
<name>A0A2A6FA58_9HYPH</name>
<reference evidence="10 11" key="1">
    <citation type="submission" date="2017-09" db="EMBL/GenBank/DDBJ databases">
        <title>Mesorhizobum sanjuanii sp. nov. isolated from nodules of Lotus tenuis in saline-alkaline lowlands of Flooding Pampa.</title>
        <authorList>
            <person name="Sannazzaro A.I."/>
            <person name="Torres Tejerizo G.A."/>
            <person name="Fontana F."/>
            <person name="Cumpa Velazquez L.M."/>
            <person name="Hansen L."/>
            <person name="Pistorio M."/>
            <person name="Estrella M.J."/>
        </authorList>
    </citation>
    <scope>NUCLEOTIDE SEQUENCE [LARGE SCALE GENOMIC DNA]</scope>
    <source>
        <strain evidence="10 11">BSA136</strain>
    </source>
</reference>
<dbReference type="SUPFAM" id="SSF103473">
    <property type="entry name" value="MFS general substrate transporter"/>
    <property type="match status" value="1"/>
</dbReference>
<feature type="transmembrane region" description="Helical" evidence="8">
    <location>
        <begin position="425"/>
        <end position="445"/>
    </location>
</feature>
<dbReference type="AlphaFoldDB" id="A0A2A6FA58"/>
<feature type="transmembrane region" description="Helical" evidence="8">
    <location>
        <begin position="479"/>
        <end position="503"/>
    </location>
</feature>
<keyword evidence="4" id="KW-1003">Cell membrane</keyword>
<dbReference type="NCBIfam" id="TIGR00711">
    <property type="entry name" value="efflux_EmrB"/>
    <property type="match status" value="1"/>
</dbReference>
<comment type="caution">
    <text evidence="10">The sequence shown here is derived from an EMBL/GenBank/DDBJ whole genome shotgun (WGS) entry which is preliminary data.</text>
</comment>
<feature type="transmembrane region" description="Helical" evidence="8">
    <location>
        <begin position="95"/>
        <end position="115"/>
    </location>
</feature>
<dbReference type="Proteomes" id="UP000219182">
    <property type="component" value="Unassembled WGS sequence"/>
</dbReference>
<dbReference type="InterPro" id="IPR020846">
    <property type="entry name" value="MFS_dom"/>
</dbReference>
<feature type="transmembrane region" description="Helical" evidence="8">
    <location>
        <begin position="183"/>
        <end position="205"/>
    </location>
</feature>
<keyword evidence="7 8" id="KW-0472">Membrane</keyword>
<feature type="domain" description="Major facilitator superfamily (MFS) profile" evidence="9">
    <location>
        <begin position="30"/>
        <end position="507"/>
    </location>
</feature>
<dbReference type="EMBL" id="NWQG01000166">
    <property type="protein sequence ID" value="PDQ18819.1"/>
    <property type="molecule type" value="Genomic_DNA"/>
</dbReference>
<dbReference type="GO" id="GO:0022857">
    <property type="term" value="F:transmembrane transporter activity"/>
    <property type="evidence" value="ECO:0007669"/>
    <property type="project" value="InterPro"/>
</dbReference>
<feature type="transmembrane region" description="Helical" evidence="8">
    <location>
        <begin position="356"/>
        <end position="378"/>
    </location>
</feature>
<keyword evidence="3" id="KW-0813">Transport</keyword>
<dbReference type="GO" id="GO:0005886">
    <property type="term" value="C:plasma membrane"/>
    <property type="evidence" value="ECO:0007669"/>
    <property type="project" value="UniProtKB-SubCell"/>
</dbReference>
<dbReference type="PROSITE" id="PS50850">
    <property type="entry name" value="MFS"/>
    <property type="match status" value="1"/>
</dbReference>
<evidence type="ECO:0000313" key="10">
    <source>
        <dbReference type="EMBL" id="PDQ18819.1"/>
    </source>
</evidence>
<dbReference type="PANTHER" id="PTHR42718">
    <property type="entry name" value="MAJOR FACILITATOR SUPERFAMILY MULTIDRUG TRANSPORTER MFSC"/>
    <property type="match status" value="1"/>
</dbReference>
<dbReference type="InterPro" id="IPR036259">
    <property type="entry name" value="MFS_trans_sf"/>
</dbReference>
<dbReference type="RefSeq" id="WP_097575948.1">
    <property type="nucleotide sequence ID" value="NZ_NWQG01000166.1"/>
</dbReference>
<protein>
    <submittedName>
        <fullName evidence="10">MFS transporter</fullName>
    </submittedName>
</protein>
<dbReference type="PANTHER" id="PTHR42718:SF9">
    <property type="entry name" value="MAJOR FACILITATOR SUPERFAMILY MULTIDRUG TRANSPORTER MFSC"/>
    <property type="match status" value="1"/>
</dbReference>
<feature type="transmembrane region" description="Helical" evidence="8">
    <location>
        <begin position="121"/>
        <end position="143"/>
    </location>
</feature>
<evidence type="ECO:0000256" key="8">
    <source>
        <dbReference type="SAM" id="Phobius"/>
    </source>
</evidence>
<evidence type="ECO:0000256" key="7">
    <source>
        <dbReference type="ARBA" id="ARBA00023136"/>
    </source>
</evidence>
<evidence type="ECO:0000256" key="3">
    <source>
        <dbReference type="ARBA" id="ARBA00022448"/>
    </source>
</evidence>
<feature type="transmembrane region" description="Helical" evidence="8">
    <location>
        <begin position="71"/>
        <end position="88"/>
    </location>
</feature>
<feature type="transmembrane region" description="Helical" evidence="8">
    <location>
        <begin position="217"/>
        <end position="237"/>
    </location>
</feature>
<evidence type="ECO:0000259" key="9">
    <source>
        <dbReference type="PROSITE" id="PS50850"/>
    </source>
</evidence>
<gene>
    <name evidence="10" type="ORF">CN311_22780</name>
</gene>
<feature type="transmembrane region" description="Helical" evidence="8">
    <location>
        <begin position="249"/>
        <end position="268"/>
    </location>
</feature>
<dbReference type="CDD" id="cd17321">
    <property type="entry name" value="MFS_MMR_MDR_like"/>
    <property type="match status" value="1"/>
</dbReference>
<feature type="transmembrane region" description="Helical" evidence="8">
    <location>
        <begin position="29"/>
        <end position="51"/>
    </location>
</feature>
<evidence type="ECO:0000256" key="1">
    <source>
        <dbReference type="ARBA" id="ARBA00004651"/>
    </source>
</evidence>
<evidence type="ECO:0000256" key="5">
    <source>
        <dbReference type="ARBA" id="ARBA00022692"/>
    </source>
</evidence>
<evidence type="ECO:0000256" key="2">
    <source>
        <dbReference type="ARBA" id="ARBA00008537"/>
    </source>
</evidence>
<proteinExistence type="inferred from homology"/>
<comment type="subcellular location">
    <subcellularLocation>
        <location evidence="1">Cell membrane</location>
        <topology evidence="1">Multi-pass membrane protein</topology>
    </subcellularLocation>
</comment>
<dbReference type="Pfam" id="PF07690">
    <property type="entry name" value="MFS_1"/>
    <property type="match status" value="1"/>
</dbReference>
<accession>A0A2A6FA58</accession>
<keyword evidence="11" id="KW-1185">Reference proteome</keyword>
<feature type="transmembrane region" description="Helical" evidence="8">
    <location>
        <begin position="311"/>
        <end position="335"/>
    </location>
</feature>
<evidence type="ECO:0000256" key="4">
    <source>
        <dbReference type="ARBA" id="ARBA00022475"/>
    </source>
</evidence>
<dbReference type="Gene3D" id="1.20.1250.20">
    <property type="entry name" value="MFS general substrate transporter like domains"/>
    <property type="match status" value="1"/>
</dbReference>
<keyword evidence="5 8" id="KW-0812">Transmembrane</keyword>
<comment type="similarity">
    <text evidence="2">Belongs to the major facilitator superfamily. EmrB family.</text>
</comment>
<feature type="transmembrane region" description="Helical" evidence="8">
    <location>
        <begin position="384"/>
        <end position="404"/>
    </location>
</feature>
<dbReference type="InterPro" id="IPR011701">
    <property type="entry name" value="MFS"/>
</dbReference>
<evidence type="ECO:0000313" key="11">
    <source>
        <dbReference type="Proteomes" id="UP000219182"/>
    </source>
</evidence>
<sequence length="519" mass="52756">MKSPSEAAATPLTGSLPADAFCPQSRRRFVLIAAILASALGFIDGSILAIATPAIRVDLGASLAEAQWISNAYALTLSALILVGGAAGDRFGLRHAFVAGIALFIVASLACAMAPNPGVLIAFRAIQGIGAAIMVPGSLAIIAKAYPKKERGRAIGIWAAASALTTALGPVLGGFVLSAFGDGIWRAIFAINLPLGLLSIYLLLAKVPADAPADKRSLDLGGAALATLAFGALAYGLTAMSAEGGGHMTGPAIVIGAVLLVVFIFFELRHREPMIDLSLFRIRAFAGANVATFFLYFALSANLFYLPMLLIAGWGLSTAEVGFIFLPLSASIALLSGPVGEWSDRIGPRFPIAGGSLVVAFAFAGLALLAHAGIHNFWTGTFPLMAVMGLGMALVVSPLSTAIMTAVEDKDTGAASGINNAVSRIGGLIAVAAMGSLAAGVYSTMLDTNVGSGIPGFGEPASAGLAPELDAARLAASDAAFAAVSIATALLCLLAAIIAWTTISGQARPWSRRAENPLA</sequence>
<keyword evidence="6 8" id="KW-1133">Transmembrane helix</keyword>